<organism evidence="14 15">
    <name type="scientific">Metamycoplasma neophronis</name>
    <dbReference type="NCBI Taxonomy" id="872983"/>
    <lineage>
        <taxon>Bacteria</taxon>
        <taxon>Bacillati</taxon>
        <taxon>Mycoplasmatota</taxon>
        <taxon>Mycoplasmoidales</taxon>
        <taxon>Metamycoplasmataceae</taxon>
        <taxon>Metamycoplasma</taxon>
    </lineage>
</organism>
<name>A0ABY2YZX8_9BACT</name>
<dbReference type="Pfam" id="PF13155">
    <property type="entry name" value="Toprim_2"/>
    <property type="match status" value="1"/>
</dbReference>
<keyword evidence="15" id="KW-1185">Reference proteome</keyword>
<comment type="function">
    <text evidence="12">RNA polymerase that catalyzes the synthesis of short RNA molecules used as primers for DNA polymerase during DNA replication.</text>
</comment>
<evidence type="ECO:0000256" key="8">
    <source>
        <dbReference type="ARBA" id="ARBA00022833"/>
    </source>
</evidence>
<dbReference type="Gene3D" id="3.40.1360.10">
    <property type="match status" value="1"/>
</dbReference>
<dbReference type="EMBL" id="VHHP01000003">
    <property type="protein sequence ID" value="TPR54042.1"/>
    <property type="molecule type" value="Genomic_DNA"/>
</dbReference>
<keyword evidence="1 12" id="KW-0240">DNA-directed RNA polymerase</keyword>
<sequence length="647" mass="75910">MAEKVNVWELVLSKTDIISVIGEYVTLTKQGKNYKACCPFHGEKTPSFVVNPEKNIFKCFGCGKSGNALKFLEYFKNISNIEALKLLAKKANVNIENYLTNIKETSFTKEQTKIFEINHDASDFFQFEMLVNKRADLKIFLEKRKLNKELIKEFKLGFADANKSIYNYLKEKKYDSFTIANSSLISSNEQKNFFNDRLIFPIEDADGNIVAFSGRDITSKNEPKYLNSSETSVFHKNEVMFNYYHAKDEIIKTGEVYLVEGQFDVIALYKAGIKNAIAIMGTSLSQEHLKLLKNCKINLFFDSDKAGILATKKNLKIILYFAEKYNLSVSIIFNSNNKDPDELYNLDNGKTLLKTCENKVDLSAYILAQLSTIHYNESLMQNEKFEQYKEWFEYMYYLNDQLKLTLKDILINKLNVFSEESYLSYSNDFLKPNFPSDINFAKAILYQNKKSQNTFSKANDINQFYDNFDDKIFDNFAPVNEVYLDRMNDENHTLNTEKTFYKINKKEPMLIPVGREFILIRILKSILKEPLFIKEFKVNEFDFINMNIDDRYKELITYVVKKIKNNQLVDFQNINELIYNDYELKIKNIEMYNSLLETSEKVINFNNYKNNNNLLQPYERKDFERYFSNLKTEKNDTTKSIITINKK</sequence>
<feature type="domain" description="Toprim" evidence="13">
    <location>
        <begin position="254"/>
        <end position="337"/>
    </location>
</feature>
<evidence type="ECO:0000313" key="14">
    <source>
        <dbReference type="EMBL" id="TPR54042.1"/>
    </source>
</evidence>
<dbReference type="InterPro" id="IPR034151">
    <property type="entry name" value="TOPRIM_DnaG_bac"/>
</dbReference>
<comment type="domain">
    <text evidence="12">Contains an N-terminal zinc-binding domain, a central core domain that contains the primase activity, and a C-terminal DnaB-binding domain.</text>
</comment>
<dbReference type="NCBIfam" id="TIGR01391">
    <property type="entry name" value="dnaG"/>
    <property type="match status" value="1"/>
</dbReference>
<comment type="similarity">
    <text evidence="12">Belongs to the DnaG primase family.</text>
</comment>
<dbReference type="PROSITE" id="PS50880">
    <property type="entry name" value="TOPRIM"/>
    <property type="match status" value="1"/>
</dbReference>
<dbReference type="SMART" id="SM00400">
    <property type="entry name" value="ZnF_CHCC"/>
    <property type="match status" value="1"/>
</dbReference>
<evidence type="ECO:0000256" key="1">
    <source>
        <dbReference type="ARBA" id="ARBA00022478"/>
    </source>
</evidence>
<dbReference type="CDD" id="cd03364">
    <property type="entry name" value="TOPRIM_DnaG_primases"/>
    <property type="match status" value="1"/>
</dbReference>
<evidence type="ECO:0000256" key="4">
    <source>
        <dbReference type="ARBA" id="ARBA00022695"/>
    </source>
</evidence>
<proteinExistence type="inferred from homology"/>
<dbReference type="InterPro" id="IPR050219">
    <property type="entry name" value="DnaG_primase"/>
</dbReference>
<evidence type="ECO:0000256" key="7">
    <source>
        <dbReference type="ARBA" id="ARBA00022771"/>
    </source>
</evidence>
<keyword evidence="10 12" id="KW-0238">DNA-binding</keyword>
<keyword evidence="5 12" id="KW-0235">DNA replication</keyword>
<dbReference type="InterPro" id="IPR013264">
    <property type="entry name" value="DNAG_N"/>
</dbReference>
<dbReference type="InterPro" id="IPR002694">
    <property type="entry name" value="Znf_CHC2"/>
</dbReference>
<comment type="catalytic activity">
    <reaction evidence="12">
        <text>ssDNA + n NTP = ssDNA/pppN(pN)n-1 hybrid + (n-1) diphosphate.</text>
        <dbReference type="EC" id="2.7.7.101"/>
    </reaction>
</comment>
<keyword evidence="7 12" id="KW-0863">Zinc-finger</keyword>
<evidence type="ECO:0000256" key="6">
    <source>
        <dbReference type="ARBA" id="ARBA00022723"/>
    </source>
</evidence>
<comment type="cofactor">
    <cofactor evidence="12">
        <name>Zn(2+)</name>
        <dbReference type="ChEBI" id="CHEBI:29105"/>
    </cofactor>
    <text evidence="12">Binds 1 zinc ion per monomer.</text>
</comment>
<comment type="caution">
    <text evidence="14">The sequence shown here is derived from an EMBL/GenBank/DDBJ whole genome shotgun (WGS) entry which is preliminary data.</text>
</comment>
<gene>
    <name evidence="12 14" type="primary">dnaG</name>
    <name evidence="14" type="ORF">FJR74_01200</name>
</gene>
<dbReference type="InterPro" id="IPR037068">
    <property type="entry name" value="DNA_primase_core_N_sf"/>
</dbReference>
<keyword evidence="2 12" id="KW-0639">Primosome</keyword>
<keyword evidence="6 12" id="KW-0479">Metal-binding</keyword>
<keyword evidence="11 12" id="KW-0804">Transcription</keyword>
<keyword evidence="8 12" id="KW-0862">Zinc</keyword>
<dbReference type="InterPro" id="IPR006295">
    <property type="entry name" value="DNA_primase_DnaG"/>
</dbReference>
<evidence type="ECO:0000256" key="11">
    <source>
        <dbReference type="ARBA" id="ARBA00023163"/>
    </source>
</evidence>
<dbReference type="SMART" id="SM00493">
    <property type="entry name" value="TOPRIM"/>
    <property type="match status" value="1"/>
</dbReference>
<evidence type="ECO:0000313" key="15">
    <source>
        <dbReference type="Proteomes" id="UP000316851"/>
    </source>
</evidence>
<evidence type="ECO:0000256" key="12">
    <source>
        <dbReference type="HAMAP-Rule" id="MF_00974"/>
    </source>
</evidence>
<evidence type="ECO:0000256" key="10">
    <source>
        <dbReference type="ARBA" id="ARBA00023125"/>
    </source>
</evidence>
<dbReference type="EC" id="2.7.7.101" evidence="12"/>
<dbReference type="InterPro" id="IPR030846">
    <property type="entry name" value="DnaG_bac"/>
</dbReference>
<keyword evidence="9" id="KW-0460">Magnesium</keyword>
<dbReference type="RefSeq" id="WP_140914730.1">
    <property type="nucleotide sequence ID" value="NZ_VHHP01000003.1"/>
</dbReference>
<dbReference type="PANTHER" id="PTHR30313">
    <property type="entry name" value="DNA PRIMASE"/>
    <property type="match status" value="1"/>
</dbReference>
<reference evidence="14" key="1">
    <citation type="submission" date="2019-06" db="EMBL/GenBank/DDBJ databases">
        <title>Mycoplasma neophronis type strain whole genome sequence.</title>
        <authorList>
            <person name="Spergser J."/>
        </authorList>
    </citation>
    <scope>NUCLEOTIDE SEQUENCE [LARGE SCALE GENOMIC DNA]</scope>
    <source>
        <strain evidence="14">DSM 24097</strain>
    </source>
</reference>
<dbReference type="SUPFAM" id="SSF57783">
    <property type="entry name" value="Zinc beta-ribbon"/>
    <property type="match status" value="1"/>
</dbReference>
<dbReference type="SUPFAM" id="SSF56731">
    <property type="entry name" value="DNA primase core"/>
    <property type="match status" value="1"/>
</dbReference>
<evidence type="ECO:0000256" key="3">
    <source>
        <dbReference type="ARBA" id="ARBA00022679"/>
    </source>
</evidence>
<dbReference type="Gene3D" id="3.90.980.10">
    <property type="entry name" value="DNA primase, catalytic core, N-terminal domain"/>
    <property type="match status" value="1"/>
</dbReference>
<accession>A0ABY2YZX8</accession>
<dbReference type="PANTHER" id="PTHR30313:SF2">
    <property type="entry name" value="DNA PRIMASE"/>
    <property type="match status" value="1"/>
</dbReference>
<dbReference type="Pfam" id="PF08275">
    <property type="entry name" value="DNAG_N"/>
    <property type="match status" value="1"/>
</dbReference>
<evidence type="ECO:0000256" key="2">
    <source>
        <dbReference type="ARBA" id="ARBA00022515"/>
    </source>
</evidence>
<comment type="subunit">
    <text evidence="12">Monomer. Interacts with DnaB.</text>
</comment>
<dbReference type="HAMAP" id="MF_00974">
    <property type="entry name" value="DNA_primase_DnaG"/>
    <property type="match status" value="1"/>
</dbReference>
<evidence type="ECO:0000259" key="13">
    <source>
        <dbReference type="PROSITE" id="PS50880"/>
    </source>
</evidence>
<keyword evidence="4 12" id="KW-0548">Nucleotidyltransferase</keyword>
<evidence type="ECO:0000256" key="9">
    <source>
        <dbReference type="ARBA" id="ARBA00022842"/>
    </source>
</evidence>
<dbReference type="Pfam" id="PF01807">
    <property type="entry name" value="Zn_ribbon_DnaG"/>
    <property type="match status" value="1"/>
</dbReference>
<dbReference type="InterPro" id="IPR006171">
    <property type="entry name" value="TOPRIM_dom"/>
</dbReference>
<dbReference type="Gene3D" id="3.90.580.10">
    <property type="entry name" value="Zinc finger, CHC2-type domain"/>
    <property type="match status" value="1"/>
</dbReference>
<keyword evidence="3 12" id="KW-0808">Transferase</keyword>
<feature type="zinc finger region" description="CHC2-type" evidence="12">
    <location>
        <begin position="38"/>
        <end position="62"/>
    </location>
</feature>
<dbReference type="Proteomes" id="UP000316851">
    <property type="component" value="Unassembled WGS sequence"/>
</dbReference>
<evidence type="ECO:0000256" key="5">
    <source>
        <dbReference type="ARBA" id="ARBA00022705"/>
    </source>
</evidence>
<protein>
    <recommendedName>
        <fullName evidence="12">DNA primase</fullName>
        <ecNumber evidence="12">2.7.7.101</ecNumber>
    </recommendedName>
</protein>
<dbReference type="InterPro" id="IPR036977">
    <property type="entry name" value="DNA_primase_Znf_CHC2"/>
</dbReference>